<protein>
    <submittedName>
        <fullName evidence="1">Uncharacterized protein</fullName>
    </submittedName>
</protein>
<accession>A0A1I6HFQ4</accession>
<dbReference type="RefSeq" id="WP_092983105.1">
    <property type="nucleotide sequence ID" value="NZ_FOYQ01000002.1"/>
</dbReference>
<evidence type="ECO:0000313" key="2">
    <source>
        <dbReference type="Proteomes" id="UP000199534"/>
    </source>
</evidence>
<evidence type="ECO:0000313" key="1">
    <source>
        <dbReference type="EMBL" id="SFR53326.1"/>
    </source>
</evidence>
<dbReference type="STRING" id="400055.SAMN04490243_2696"/>
<sequence length="72" mass="7632">MKLMLAGILMLALNTGGDIPLQPEECSVTATGWVESAEYGSFQTTLTVTGPCDSSLADILRQAIADLRGLFK</sequence>
<proteinExistence type="predicted"/>
<reference evidence="1 2" key="1">
    <citation type="submission" date="2016-10" db="EMBL/GenBank/DDBJ databases">
        <authorList>
            <person name="de Groot N.N."/>
        </authorList>
    </citation>
    <scope>NUCLEOTIDE SEQUENCE [LARGE SCALE GENOMIC DNA]</scope>
    <source>
        <strain evidence="1 2">DSM 21019</strain>
    </source>
</reference>
<organism evidence="1 2">
    <name type="scientific">Robiginitalea myxolifaciens</name>
    <dbReference type="NCBI Taxonomy" id="400055"/>
    <lineage>
        <taxon>Bacteria</taxon>
        <taxon>Pseudomonadati</taxon>
        <taxon>Bacteroidota</taxon>
        <taxon>Flavobacteriia</taxon>
        <taxon>Flavobacteriales</taxon>
        <taxon>Flavobacteriaceae</taxon>
        <taxon>Robiginitalea</taxon>
    </lineage>
</organism>
<dbReference type="EMBL" id="FOYQ01000002">
    <property type="protein sequence ID" value="SFR53326.1"/>
    <property type="molecule type" value="Genomic_DNA"/>
</dbReference>
<keyword evidence="2" id="KW-1185">Reference proteome</keyword>
<dbReference type="OrthoDB" id="9901266at2"/>
<dbReference type="Proteomes" id="UP000199534">
    <property type="component" value="Unassembled WGS sequence"/>
</dbReference>
<name>A0A1I6HFQ4_9FLAO</name>
<gene>
    <name evidence="1" type="ORF">SAMN04490243_2696</name>
</gene>
<dbReference type="AlphaFoldDB" id="A0A1I6HFQ4"/>